<gene>
    <name evidence="2" type="ORF">CAPTEDRAFT_192685</name>
</gene>
<proteinExistence type="predicted"/>
<protein>
    <submittedName>
        <fullName evidence="2 3">Uncharacterized protein</fullName>
    </submittedName>
</protein>
<dbReference type="EnsemblMetazoa" id="CapteT192685">
    <property type="protein sequence ID" value="CapteP192685"/>
    <property type="gene ID" value="CapteG192685"/>
</dbReference>
<dbReference type="EMBL" id="KB308820">
    <property type="protein sequence ID" value="ELT96443.1"/>
    <property type="molecule type" value="Genomic_DNA"/>
</dbReference>
<dbReference type="EMBL" id="AMQN01011306">
    <property type="status" value="NOT_ANNOTATED_CDS"/>
    <property type="molecule type" value="Genomic_DNA"/>
</dbReference>
<evidence type="ECO:0000256" key="1">
    <source>
        <dbReference type="SAM" id="MobiDB-lite"/>
    </source>
</evidence>
<organism evidence="2">
    <name type="scientific">Capitella teleta</name>
    <name type="common">Polychaete worm</name>
    <dbReference type="NCBI Taxonomy" id="283909"/>
    <lineage>
        <taxon>Eukaryota</taxon>
        <taxon>Metazoa</taxon>
        <taxon>Spiralia</taxon>
        <taxon>Lophotrochozoa</taxon>
        <taxon>Annelida</taxon>
        <taxon>Polychaeta</taxon>
        <taxon>Sedentaria</taxon>
        <taxon>Scolecida</taxon>
        <taxon>Capitellidae</taxon>
        <taxon>Capitella</taxon>
    </lineage>
</organism>
<dbReference type="OrthoDB" id="6723181at2759"/>
<feature type="compositionally biased region" description="Basic residues" evidence="1">
    <location>
        <begin position="65"/>
        <end position="76"/>
    </location>
</feature>
<dbReference type="EMBL" id="AMQN01011307">
    <property type="status" value="NOT_ANNOTATED_CDS"/>
    <property type="molecule type" value="Genomic_DNA"/>
</dbReference>
<evidence type="ECO:0000313" key="2">
    <source>
        <dbReference type="EMBL" id="ELT96443.1"/>
    </source>
</evidence>
<reference evidence="2 4" key="2">
    <citation type="journal article" date="2013" name="Nature">
        <title>Insights into bilaterian evolution from three spiralian genomes.</title>
        <authorList>
            <person name="Simakov O."/>
            <person name="Marletaz F."/>
            <person name="Cho S.J."/>
            <person name="Edsinger-Gonzales E."/>
            <person name="Havlak P."/>
            <person name="Hellsten U."/>
            <person name="Kuo D.H."/>
            <person name="Larsson T."/>
            <person name="Lv J."/>
            <person name="Arendt D."/>
            <person name="Savage R."/>
            <person name="Osoegawa K."/>
            <person name="de Jong P."/>
            <person name="Grimwood J."/>
            <person name="Chapman J.A."/>
            <person name="Shapiro H."/>
            <person name="Aerts A."/>
            <person name="Otillar R.P."/>
            <person name="Terry A.Y."/>
            <person name="Boore J.L."/>
            <person name="Grigoriev I.V."/>
            <person name="Lindberg D.R."/>
            <person name="Seaver E.C."/>
            <person name="Weisblat D.A."/>
            <person name="Putnam N.H."/>
            <person name="Rokhsar D.S."/>
        </authorList>
    </citation>
    <scope>NUCLEOTIDE SEQUENCE</scope>
    <source>
        <strain evidence="2 4">I ESC-2004</strain>
    </source>
</reference>
<feature type="region of interest" description="Disordered" evidence="1">
    <location>
        <begin position="99"/>
        <end position="139"/>
    </location>
</feature>
<dbReference type="OMA" id="GPSGQHD"/>
<reference evidence="3" key="3">
    <citation type="submission" date="2015-06" db="UniProtKB">
        <authorList>
            <consortium name="EnsemblMetazoa"/>
        </authorList>
    </citation>
    <scope>IDENTIFICATION</scope>
</reference>
<sequence length="250" mass="27461">MSPKIRALQNRLCKDMSTRQSMPKAQEYQPPDVPATPKQTTQGTEAEPEKVYVSPEAVRPFPKAPPRKSKGGRKRGATMILTDTPIKARIQSEIVARKKPKRLVKDAPKTATSSENGETETVTEDCRPLDDSESCDDEDLPEIEVPSKSNMKEGAHILVQYVGEKATQHFAGVLTAGITQDGTVHVKFLKEQRGKGRSAPISFIFPEHDDIDEVDLGDIVNLLPSPVPSGGTVRASKRLLFPGFDFSPFL</sequence>
<keyword evidence="4" id="KW-1185">Reference proteome</keyword>
<dbReference type="AlphaFoldDB" id="R7TRB2"/>
<dbReference type="HOGENOM" id="CLU_097297_0_0_1"/>
<feature type="region of interest" description="Disordered" evidence="1">
    <location>
        <begin position="1"/>
        <end position="82"/>
    </location>
</feature>
<name>R7TRB2_CAPTE</name>
<evidence type="ECO:0000313" key="4">
    <source>
        <dbReference type="Proteomes" id="UP000014760"/>
    </source>
</evidence>
<reference evidence="4" key="1">
    <citation type="submission" date="2012-12" db="EMBL/GenBank/DDBJ databases">
        <authorList>
            <person name="Hellsten U."/>
            <person name="Grimwood J."/>
            <person name="Chapman J.A."/>
            <person name="Shapiro H."/>
            <person name="Aerts A."/>
            <person name="Otillar R.P."/>
            <person name="Terry A.Y."/>
            <person name="Boore J.L."/>
            <person name="Simakov O."/>
            <person name="Marletaz F."/>
            <person name="Cho S.-J."/>
            <person name="Edsinger-Gonzales E."/>
            <person name="Havlak P."/>
            <person name="Kuo D.-H."/>
            <person name="Larsson T."/>
            <person name="Lv J."/>
            <person name="Arendt D."/>
            <person name="Savage R."/>
            <person name="Osoegawa K."/>
            <person name="de Jong P."/>
            <person name="Lindberg D.R."/>
            <person name="Seaver E.C."/>
            <person name="Weisblat D.A."/>
            <person name="Putnam N.H."/>
            <person name="Grigoriev I.V."/>
            <person name="Rokhsar D.S."/>
        </authorList>
    </citation>
    <scope>NUCLEOTIDE SEQUENCE</scope>
    <source>
        <strain evidence="4">I ESC-2004</strain>
    </source>
</reference>
<dbReference type="Proteomes" id="UP000014760">
    <property type="component" value="Unassembled WGS sequence"/>
</dbReference>
<accession>R7TRB2</accession>
<evidence type="ECO:0000313" key="3">
    <source>
        <dbReference type="EnsemblMetazoa" id="CapteP192685"/>
    </source>
</evidence>